<keyword evidence="2" id="KW-0378">Hydrolase</keyword>
<dbReference type="STRING" id="1379680.GCA_001612615_00506"/>
<dbReference type="SMART" id="SM00507">
    <property type="entry name" value="HNHc"/>
    <property type="match status" value="1"/>
</dbReference>
<accession>A0A285KSI8</accession>
<dbReference type="Pfam" id="PF01844">
    <property type="entry name" value="HNH"/>
    <property type="match status" value="1"/>
</dbReference>
<dbReference type="OrthoDB" id="9802901at2"/>
<dbReference type="InterPro" id="IPR003615">
    <property type="entry name" value="HNH_nuc"/>
</dbReference>
<dbReference type="InterPro" id="IPR002711">
    <property type="entry name" value="HNH"/>
</dbReference>
<feature type="domain" description="HNH nuclease" evidence="1">
    <location>
        <begin position="94"/>
        <end position="143"/>
    </location>
</feature>
<dbReference type="GO" id="GO:0004519">
    <property type="term" value="F:endonuclease activity"/>
    <property type="evidence" value="ECO:0007669"/>
    <property type="project" value="UniProtKB-KW"/>
</dbReference>
<reference evidence="2 3" key="1">
    <citation type="submission" date="2017-09" db="EMBL/GenBank/DDBJ databases">
        <authorList>
            <person name="Ehlers B."/>
            <person name="Leendertz F.H."/>
        </authorList>
    </citation>
    <scope>NUCLEOTIDE SEQUENCE [LARGE SCALE GENOMIC DNA]</scope>
    <source>
        <strain evidence="2 3">DSM 45537</strain>
    </source>
</reference>
<dbReference type="EMBL" id="OBEG01000001">
    <property type="protein sequence ID" value="SNY75618.1"/>
    <property type="molecule type" value="Genomic_DNA"/>
</dbReference>
<dbReference type="Proteomes" id="UP000219565">
    <property type="component" value="Unassembled WGS sequence"/>
</dbReference>
<dbReference type="Gene3D" id="1.10.30.50">
    <property type="match status" value="1"/>
</dbReference>
<keyword evidence="2" id="KW-0255">Endonuclease</keyword>
<name>A0A285KSI8_9NOCA</name>
<evidence type="ECO:0000313" key="2">
    <source>
        <dbReference type="EMBL" id="SNY75618.1"/>
    </source>
</evidence>
<proteinExistence type="predicted"/>
<keyword evidence="3" id="KW-1185">Reference proteome</keyword>
<dbReference type="GO" id="GO:0003676">
    <property type="term" value="F:nucleic acid binding"/>
    <property type="evidence" value="ECO:0007669"/>
    <property type="project" value="InterPro"/>
</dbReference>
<evidence type="ECO:0000313" key="3">
    <source>
        <dbReference type="Proteomes" id="UP000219565"/>
    </source>
</evidence>
<dbReference type="AlphaFoldDB" id="A0A285KSI8"/>
<organism evidence="2 3">
    <name type="scientific">Nocardia amikacinitolerans</name>
    <dbReference type="NCBI Taxonomy" id="756689"/>
    <lineage>
        <taxon>Bacteria</taxon>
        <taxon>Bacillati</taxon>
        <taxon>Actinomycetota</taxon>
        <taxon>Actinomycetes</taxon>
        <taxon>Mycobacteriales</taxon>
        <taxon>Nocardiaceae</taxon>
        <taxon>Nocardia</taxon>
    </lineage>
</organism>
<protein>
    <submittedName>
        <fullName evidence="2">5-methylcytosine-specific restriction endonuclease McrA</fullName>
    </submittedName>
</protein>
<dbReference type="PANTHER" id="PTHR33877:SF2">
    <property type="entry name" value="OS07G0170200 PROTEIN"/>
    <property type="match status" value="1"/>
</dbReference>
<dbReference type="PANTHER" id="PTHR33877">
    <property type="entry name" value="SLL1193 PROTEIN"/>
    <property type="match status" value="1"/>
</dbReference>
<dbReference type="GO" id="GO:0008270">
    <property type="term" value="F:zinc ion binding"/>
    <property type="evidence" value="ECO:0007669"/>
    <property type="project" value="InterPro"/>
</dbReference>
<evidence type="ECO:0000259" key="1">
    <source>
        <dbReference type="SMART" id="SM00507"/>
    </source>
</evidence>
<gene>
    <name evidence="2" type="ORF">SAMN04244553_0525</name>
</gene>
<dbReference type="RefSeq" id="WP_097243483.1">
    <property type="nucleotide sequence ID" value="NZ_OBEG01000001.1"/>
</dbReference>
<dbReference type="CDD" id="cd00085">
    <property type="entry name" value="HNHc"/>
    <property type="match status" value="1"/>
</dbReference>
<keyword evidence="2" id="KW-0540">Nuclease</keyword>
<dbReference type="InterPro" id="IPR052892">
    <property type="entry name" value="NA-targeting_endonuclease"/>
</dbReference>
<sequence length="181" mass="20265">MTFRRAADPAALTADNWIHTGVLVLNASYEAIDEVAAERAVVLLISGAAESVADREPHFPIRSRHMEIALPETIRLLRYVYIEHTARVHDESRATLAAVLRRDAHRCGYCAGWARTVDHIRPRSRGGPNTWSNLIAACAPCNTLKADRTPEEAGMRLLWQPKAPDPLAKRQRQIWKQLAST</sequence>